<dbReference type="InterPro" id="IPR000383">
    <property type="entry name" value="Xaa-Pro-like_dom"/>
</dbReference>
<keyword evidence="13" id="KW-1185">Reference proteome</keyword>
<comment type="caution">
    <text evidence="12">The sequence shown here is derived from an EMBL/GenBank/DDBJ whole genome shotgun (WGS) entry which is preliminary data.</text>
</comment>
<evidence type="ECO:0000256" key="9">
    <source>
        <dbReference type="SAM" id="MobiDB-lite"/>
    </source>
</evidence>
<dbReference type="EC" id="3.4.14.11" evidence="3"/>
<evidence type="ECO:0000256" key="2">
    <source>
        <dbReference type="ARBA" id="ARBA00010819"/>
    </source>
</evidence>
<keyword evidence="6 12" id="KW-0378">Hydrolase</keyword>
<evidence type="ECO:0000259" key="11">
    <source>
        <dbReference type="SMART" id="SM00939"/>
    </source>
</evidence>
<dbReference type="PRINTS" id="PR00923">
    <property type="entry name" value="LACTOPTASE"/>
</dbReference>
<reference evidence="12 13" key="1">
    <citation type="submission" date="2020-08" db="EMBL/GenBank/DDBJ databases">
        <title>Sequencing the genomes of 1000 actinobacteria strains.</title>
        <authorList>
            <person name="Klenk H.-P."/>
        </authorList>
    </citation>
    <scope>NUCLEOTIDE SEQUENCE [LARGE SCALE GENOMIC DNA]</scope>
    <source>
        <strain evidence="12 13">DSM 44551</strain>
    </source>
</reference>
<dbReference type="GO" id="GO:0008236">
    <property type="term" value="F:serine-type peptidase activity"/>
    <property type="evidence" value="ECO:0007669"/>
    <property type="project" value="UniProtKB-KW"/>
</dbReference>
<comment type="catalytic activity">
    <reaction evidence="1">
        <text>Hydrolyzes Xaa-Pro-|- bonds to release unblocked, N-terminal dipeptides from substrates including Ala-Pro-|-p-nitroanilide and (sequentially) Tyr-Pro-|-Phe-Pro-|-Gly-Pro-|-Ile.</text>
        <dbReference type="EC" id="3.4.14.11"/>
    </reaction>
</comment>
<gene>
    <name evidence="12" type="ORF">HDA36_005695</name>
</gene>
<proteinExistence type="inferred from homology"/>
<dbReference type="InterPro" id="IPR029058">
    <property type="entry name" value="AB_hydrolase_fold"/>
</dbReference>
<dbReference type="AlphaFoldDB" id="A0A7W8QS02"/>
<dbReference type="InterPro" id="IPR013736">
    <property type="entry name" value="Xaa-Pro_dipept_C"/>
</dbReference>
<feature type="domain" description="Xaa-Pro dipeptidyl-peptidase C-terminal" evidence="11">
    <location>
        <begin position="396"/>
        <end position="653"/>
    </location>
</feature>
<organism evidence="12 13">
    <name type="scientific">Nocardiopsis composta</name>
    <dbReference type="NCBI Taxonomy" id="157465"/>
    <lineage>
        <taxon>Bacteria</taxon>
        <taxon>Bacillati</taxon>
        <taxon>Actinomycetota</taxon>
        <taxon>Actinomycetes</taxon>
        <taxon>Streptosporangiales</taxon>
        <taxon>Nocardiopsidaceae</taxon>
        <taxon>Nocardiopsis</taxon>
    </lineage>
</organism>
<name>A0A7W8QS02_9ACTN</name>
<dbReference type="Pfam" id="PF08530">
    <property type="entry name" value="PepX_C"/>
    <property type="match status" value="1"/>
</dbReference>
<dbReference type="InterPro" id="IPR008252">
    <property type="entry name" value="Pept_S15_Xpro"/>
</dbReference>
<dbReference type="Gene3D" id="3.40.50.1820">
    <property type="entry name" value="alpha/beta hydrolase"/>
    <property type="match status" value="1"/>
</dbReference>
<feature type="region of interest" description="Disordered" evidence="9">
    <location>
        <begin position="434"/>
        <end position="467"/>
    </location>
</feature>
<dbReference type="NCBIfam" id="NF003780">
    <property type="entry name" value="PRK05371.1-1"/>
    <property type="match status" value="1"/>
</dbReference>
<dbReference type="SMART" id="SM00939">
    <property type="entry name" value="PepX_C"/>
    <property type="match status" value="1"/>
</dbReference>
<dbReference type="EMBL" id="JACHDB010000002">
    <property type="protein sequence ID" value="MBB5435547.1"/>
    <property type="molecule type" value="Genomic_DNA"/>
</dbReference>
<keyword evidence="10" id="KW-0732">Signal</keyword>
<dbReference type="SUPFAM" id="SSF53474">
    <property type="entry name" value="alpha/beta-Hydrolases"/>
    <property type="match status" value="1"/>
</dbReference>
<dbReference type="GO" id="GO:0004177">
    <property type="term" value="F:aminopeptidase activity"/>
    <property type="evidence" value="ECO:0007669"/>
    <property type="project" value="UniProtKB-KW"/>
</dbReference>
<evidence type="ECO:0000313" key="12">
    <source>
        <dbReference type="EMBL" id="MBB5435547.1"/>
    </source>
</evidence>
<evidence type="ECO:0000256" key="3">
    <source>
        <dbReference type="ARBA" id="ARBA00012463"/>
    </source>
</evidence>
<comment type="similarity">
    <text evidence="2">Belongs to the peptidase S15 family.</text>
</comment>
<dbReference type="PROSITE" id="PS51318">
    <property type="entry name" value="TAT"/>
    <property type="match status" value="1"/>
</dbReference>
<dbReference type="Pfam" id="PF02129">
    <property type="entry name" value="Peptidase_S15"/>
    <property type="match status" value="1"/>
</dbReference>
<keyword evidence="7" id="KW-0720">Serine protease</keyword>
<evidence type="ECO:0000256" key="8">
    <source>
        <dbReference type="ARBA" id="ARBA00030045"/>
    </source>
</evidence>
<dbReference type="InterPro" id="IPR005674">
    <property type="entry name" value="CocE/Ser_esterase"/>
</dbReference>
<dbReference type="NCBIfam" id="TIGR00976">
    <property type="entry name" value="CocE_NonD"/>
    <property type="match status" value="1"/>
</dbReference>
<dbReference type="GO" id="GO:0008239">
    <property type="term" value="F:dipeptidyl-peptidase activity"/>
    <property type="evidence" value="ECO:0007669"/>
    <property type="project" value="UniProtKB-EC"/>
</dbReference>
<dbReference type="Gene3D" id="2.60.120.260">
    <property type="entry name" value="Galactose-binding domain-like"/>
    <property type="match status" value="1"/>
</dbReference>
<dbReference type="RefSeq" id="WP_184398430.1">
    <property type="nucleotide sequence ID" value="NZ_BAAAJD010000026.1"/>
</dbReference>
<sequence>MHKRDPERAPARGALRTGALAAAALLAGTGLPAPAAADQAPELVVEDGRTQPVFDYAEAIYQEVDIPTEADSDRDGEPDTVRLRLMRPKETEEGLRVATVLEPSPYWAGTHEADMYEVDLDDDGAGTVPRGERGAGSAAAMAAAVDGEADGSGDGPATMPNYYDNYFLPRGYAVAQLDSLGSGDSTGCPTSGGENETQGVTAAVDWLNGRVAGHTPDGEEVTADDWSTGDVAMTGISYNGTLPVAAASSGVEGLRTIVPQGAISSWYDYYRAGGGVVAPGGYQGEDADVLAEVVYTRADDQVCRPVIDEVTEGQDRESGDFNRFWAERDYRRSAGDFTASVFLAHGLNDWNVKTDQALRLWEELGEHGVERRLWLHQGGHSDPMNLRIDAWLDRLHGWFDHELYGIDSGAADGPAVDIERNDLVWDTQGSWPAKGTRTVELRPTPGGGDGEGGLTADRPRRGAVEGFTDSGRTVTADELVASPDEGSDGALVYRTAELTEDVRVNGVPQVTVRASMDGASPYLTAVLVDYGTDTRATGRVEYDTETEVCYGEGVPEDPGCTYPAMHVTEEGPYKIVTRGWLDARNRDSQWRQRPVVGGKDYTFSWELQAQDYVFKKGHRIGIALISTDHDYTQRYPSGTEVELDTRGTVVELPVSTGRAALRE</sequence>
<dbReference type="SUPFAM" id="SSF49785">
    <property type="entry name" value="Galactose-binding domain-like"/>
    <property type="match status" value="1"/>
</dbReference>
<dbReference type="Proteomes" id="UP000572635">
    <property type="component" value="Unassembled WGS sequence"/>
</dbReference>
<keyword evidence="4" id="KW-0031">Aminopeptidase</keyword>
<dbReference type="InterPro" id="IPR008979">
    <property type="entry name" value="Galactose-bd-like_sf"/>
</dbReference>
<feature type="signal peptide" evidence="10">
    <location>
        <begin position="1"/>
        <end position="35"/>
    </location>
</feature>
<keyword evidence="5" id="KW-0645">Protease</keyword>
<accession>A0A7W8QS02</accession>
<evidence type="ECO:0000256" key="7">
    <source>
        <dbReference type="ARBA" id="ARBA00022825"/>
    </source>
</evidence>
<feature type="chain" id="PRO_5031484814" description="Xaa-Pro dipeptidyl-peptidase" evidence="10">
    <location>
        <begin position="36"/>
        <end position="663"/>
    </location>
</feature>
<evidence type="ECO:0000313" key="13">
    <source>
        <dbReference type="Proteomes" id="UP000572635"/>
    </source>
</evidence>
<evidence type="ECO:0000256" key="5">
    <source>
        <dbReference type="ARBA" id="ARBA00022670"/>
    </source>
</evidence>
<dbReference type="Gene3D" id="1.10.246.70">
    <property type="match status" value="1"/>
</dbReference>
<evidence type="ECO:0000256" key="4">
    <source>
        <dbReference type="ARBA" id="ARBA00022438"/>
    </source>
</evidence>
<protein>
    <recommendedName>
        <fullName evidence="3">Xaa-Pro dipeptidyl-peptidase</fullName>
        <ecNumber evidence="3">3.4.14.11</ecNumber>
    </recommendedName>
    <alternativeName>
        <fullName evidence="8">X-prolyl-dipeptidyl aminopeptidase</fullName>
    </alternativeName>
</protein>
<dbReference type="GO" id="GO:0006508">
    <property type="term" value="P:proteolysis"/>
    <property type="evidence" value="ECO:0007669"/>
    <property type="project" value="UniProtKB-KW"/>
</dbReference>
<dbReference type="InterPro" id="IPR006311">
    <property type="entry name" value="TAT_signal"/>
</dbReference>
<evidence type="ECO:0000256" key="1">
    <source>
        <dbReference type="ARBA" id="ARBA00000123"/>
    </source>
</evidence>
<evidence type="ECO:0000256" key="10">
    <source>
        <dbReference type="SAM" id="SignalP"/>
    </source>
</evidence>
<evidence type="ECO:0000256" key="6">
    <source>
        <dbReference type="ARBA" id="ARBA00022801"/>
    </source>
</evidence>